<feature type="non-terminal residue" evidence="4">
    <location>
        <position position="1"/>
    </location>
</feature>
<dbReference type="Gene3D" id="3.90.180.10">
    <property type="entry name" value="Medium-chain alcohol dehydrogenases, catalytic domain"/>
    <property type="match status" value="1"/>
</dbReference>
<dbReference type="InterPro" id="IPR036291">
    <property type="entry name" value="NAD(P)-bd_dom_sf"/>
</dbReference>
<feature type="domain" description="Enoyl reductase (ER)" evidence="3">
    <location>
        <begin position="1"/>
        <end position="322"/>
    </location>
</feature>
<evidence type="ECO:0000313" key="5">
    <source>
        <dbReference type="Proteomes" id="UP001172102"/>
    </source>
</evidence>
<dbReference type="InterPro" id="IPR011032">
    <property type="entry name" value="GroES-like_sf"/>
</dbReference>
<dbReference type="Gene3D" id="3.40.50.720">
    <property type="entry name" value="NAD(P)-binding Rossmann-like Domain"/>
    <property type="match status" value="1"/>
</dbReference>
<dbReference type="PANTHER" id="PTHR45348:SF7">
    <property type="entry name" value="ZINC BINDING OXIDOREDUCTASE, PUTATIVE-RELATED"/>
    <property type="match status" value="1"/>
</dbReference>
<sequence>IAVHYSGINPGDMRHFHMGLHSFIAGYDFAGTVLSPGGPFSAGTPVLGMTWPAHARPPHAGAHQAYLLADPYLLWRRPASLAPLSAVGLPVAAQTAADGLFNCLGFGLAAAGVDGRDASGEAVLVWGGAGAVGWAAVQLARAAGFAEVLVVARERNHEALSRRGATRCFDYSRPGVVDEIRAYVRGTGRELASVLDAVGAGLGIFEPADAEKTDYDESSSALAKRCLSDGVVQRGEANLCCVLPVLQDPEWKFALFSRKGEQQEADHPGWWQRSEKVVSWLIENHATAWRPLKTRVVREAGEAAAAIKNAYEGKLSMERVAIEHPML</sequence>
<dbReference type="Proteomes" id="UP001172102">
    <property type="component" value="Unassembled WGS sequence"/>
</dbReference>
<proteinExistence type="inferred from homology"/>
<dbReference type="EMBL" id="JAUKUA010000002">
    <property type="protein sequence ID" value="KAK0725918.1"/>
    <property type="molecule type" value="Genomic_DNA"/>
</dbReference>
<dbReference type="PANTHER" id="PTHR45348">
    <property type="entry name" value="HYPOTHETICAL OXIDOREDUCTASE (EUROFUNG)"/>
    <property type="match status" value="1"/>
</dbReference>
<evidence type="ECO:0000259" key="3">
    <source>
        <dbReference type="SMART" id="SM00829"/>
    </source>
</evidence>
<evidence type="ECO:0000313" key="4">
    <source>
        <dbReference type="EMBL" id="KAK0725918.1"/>
    </source>
</evidence>
<dbReference type="AlphaFoldDB" id="A0AA40B1L0"/>
<dbReference type="InterPro" id="IPR020843">
    <property type="entry name" value="ER"/>
</dbReference>
<name>A0AA40B1L0_9PEZI</name>
<protein>
    <recommendedName>
        <fullName evidence="3">Enoyl reductase (ER) domain-containing protein</fullName>
    </recommendedName>
</protein>
<dbReference type="InterPro" id="IPR047122">
    <property type="entry name" value="Trans-enoyl_RdTase-like"/>
</dbReference>
<keyword evidence="5" id="KW-1185">Reference proteome</keyword>
<dbReference type="SUPFAM" id="SSF51735">
    <property type="entry name" value="NAD(P)-binding Rossmann-fold domains"/>
    <property type="match status" value="1"/>
</dbReference>
<comment type="caution">
    <text evidence="4">The sequence shown here is derived from an EMBL/GenBank/DDBJ whole genome shotgun (WGS) entry which is preliminary data.</text>
</comment>
<dbReference type="SUPFAM" id="SSF50129">
    <property type="entry name" value="GroES-like"/>
    <property type="match status" value="1"/>
</dbReference>
<accession>A0AA40B1L0</accession>
<dbReference type="GO" id="GO:0016651">
    <property type="term" value="F:oxidoreductase activity, acting on NAD(P)H"/>
    <property type="evidence" value="ECO:0007669"/>
    <property type="project" value="InterPro"/>
</dbReference>
<gene>
    <name evidence="4" type="ORF">B0H67DRAFT_481985</name>
</gene>
<organism evidence="4 5">
    <name type="scientific">Lasiosphaeris hirsuta</name>
    <dbReference type="NCBI Taxonomy" id="260670"/>
    <lineage>
        <taxon>Eukaryota</taxon>
        <taxon>Fungi</taxon>
        <taxon>Dikarya</taxon>
        <taxon>Ascomycota</taxon>
        <taxon>Pezizomycotina</taxon>
        <taxon>Sordariomycetes</taxon>
        <taxon>Sordariomycetidae</taxon>
        <taxon>Sordariales</taxon>
        <taxon>Lasiosphaeriaceae</taxon>
        <taxon>Lasiosphaeris</taxon>
    </lineage>
</organism>
<keyword evidence="2" id="KW-0560">Oxidoreductase</keyword>
<comment type="similarity">
    <text evidence="1">Belongs to the zinc-containing alcohol dehydrogenase family.</text>
</comment>
<evidence type="ECO:0000256" key="2">
    <source>
        <dbReference type="ARBA" id="ARBA00023002"/>
    </source>
</evidence>
<dbReference type="SMART" id="SM00829">
    <property type="entry name" value="PKS_ER"/>
    <property type="match status" value="1"/>
</dbReference>
<reference evidence="4" key="1">
    <citation type="submission" date="2023-06" db="EMBL/GenBank/DDBJ databases">
        <title>Genome-scale phylogeny and comparative genomics of the fungal order Sordariales.</title>
        <authorList>
            <consortium name="Lawrence Berkeley National Laboratory"/>
            <person name="Hensen N."/>
            <person name="Bonometti L."/>
            <person name="Westerberg I."/>
            <person name="Brannstrom I.O."/>
            <person name="Guillou S."/>
            <person name="Cros-Aarteil S."/>
            <person name="Calhoun S."/>
            <person name="Haridas S."/>
            <person name="Kuo A."/>
            <person name="Mondo S."/>
            <person name="Pangilinan J."/>
            <person name="Riley R."/>
            <person name="Labutti K."/>
            <person name="Andreopoulos B."/>
            <person name="Lipzen A."/>
            <person name="Chen C."/>
            <person name="Yanf M."/>
            <person name="Daum C."/>
            <person name="Ng V."/>
            <person name="Clum A."/>
            <person name="Steindorff A."/>
            <person name="Ohm R."/>
            <person name="Martin F."/>
            <person name="Silar P."/>
            <person name="Natvig D."/>
            <person name="Lalanne C."/>
            <person name="Gautier V."/>
            <person name="Ament-Velasquez S.L."/>
            <person name="Kruys A."/>
            <person name="Hutchinson M.I."/>
            <person name="Powell A.J."/>
            <person name="Barry K."/>
            <person name="Miller A.N."/>
            <person name="Grigoriev I.V."/>
            <person name="Debuchy R."/>
            <person name="Gladieux P."/>
            <person name="Thoren M.H."/>
            <person name="Johannesson H."/>
        </authorList>
    </citation>
    <scope>NUCLEOTIDE SEQUENCE</scope>
    <source>
        <strain evidence="4">SMH4607-1</strain>
    </source>
</reference>
<evidence type="ECO:0000256" key="1">
    <source>
        <dbReference type="ARBA" id="ARBA00008072"/>
    </source>
</evidence>